<name>A0A7X2MM57_ENTAG</name>
<dbReference type="SUPFAM" id="SSF56784">
    <property type="entry name" value="HAD-like"/>
    <property type="match status" value="1"/>
</dbReference>
<dbReference type="Gene3D" id="3.40.50.1000">
    <property type="entry name" value="HAD superfamily/HAD-like"/>
    <property type="match status" value="1"/>
</dbReference>
<dbReference type="GO" id="GO:0046872">
    <property type="term" value="F:metal ion binding"/>
    <property type="evidence" value="ECO:0007669"/>
    <property type="project" value="UniProtKB-KW"/>
</dbReference>
<proteinExistence type="predicted"/>
<dbReference type="InterPro" id="IPR036412">
    <property type="entry name" value="HAD-like_sf"/>
</dbReference>
<evidence type="ECO:0000313" key="2">
    <source>
        <dbReference type="EMBL" id="MSE15621.1"/>
    </source>
</evidence>
<dbReference type="AlphaFoldDB" id="A0A7X2MM57"/>
<protein>
    <submittedName>
        <fullName evidence="2">Phosphatase</fullName>
    </submittedName>
</protein>
<comment type="caution">
    <text evidence="2">The sequence shown here is derived from an EMBL/GenBank/DDBJ whole genome shotgun (WGS) entry which is preliminary data.</text>
</comment>
<sequence>AATSCVVAEDAPAGILSGLNAGCAVIAINAPAETPRLDEVALQLDSLASLVITRESDGSFTFRQQA</sequence>
<gene>
    <name evidence="2" type="ORF">GKC49_10960</name>
</gene>
<dbReference type="InterPro" id="IPR023214">
    <property type="entry name" value="HAD_sf"/>
</dbReference>
<evidence type="ECO:0000256" key="1">
    <source>
        <dbReference type="ARBA" id="ARBA00022723"/>
    </source>
</evidence>
<dbReference type="EMBL" id="WKLC01000407">
    <property type="protein sequence ID" value="MSE15621.1"/>
    <property type="molecule type" value="Genomic_DNA"/>
</dbReference>
<reference evidence="2 3" key="1">
    <citation type="submission" date="2019-11" db="EMBL/GenBank/DDBJ databases">
        <title>Draft Genome Sequence of Plant Growth-Promoting Rhizosphere-Associated Bacteria.</title>
        <authorList>
            <person name="Vasilyev I.Y."/>
            <person name="Radchenko V."/>
            <person name="Ilnitskaya E.V."/>
        </authorList>
    </citation>
    <scope>NUCLEOTIDE SEQUENCE [LARGE SCALE GENOMIC DNA]</scope>
    <source>
        <strain evidence="2 3">VRA_MhP_f</strain>
    </source>
</reference>
<evidence type="ECO:0000313" key="3">
    <source>
        <dbReference type="Proteomes" id="UP000461948"/>
    </source>
</evidence>
<keyword evidence="1" id="KW-0479">Metal-binding</keyword>
<feature type="non-terminal residue" evidence="2">
    <location>
        <position position="1"/>
    </location>
</feature>
<organism evidence="2 3">
    <name type="scientific">Enterobacter agglomerans</name>
    <name type="common">Erwinia herbicola</name>
    <name type="synonym">Pantoea agglomerans</name>
    <dbReference type="NCBI Taxonomy" id="549"/>
    <lineage>
        <taxon>Bacteria</taxon>
        <taxon>Pseudomonadati</taxon>
        <taxon>Pseudomonadota</taxon>
        <taxon>Gammaproteobacteria</taxon>
        <taxon>Enterobacterales</taxon>
        <taxon>Erwiniaceae</taxon>
        <taxon>Pantoea</taxon>
        <taxon>Pantoea agglomerans group</taxon>
    </lineage>
</organism>
<accession>A0A7X2MM57</accession>
<dbReference type="Proteomes" id="UP000461948">
    <property type="component" value="Unassembled WGS sequence"/>
</dbReference>